<proteinExistence type="predicted"/>
<accession>A0A0G0RJM7</accession>
<dbReference type="AlphaFoldDB" id="A0A0G0RJM7"/>
<dbReference type="Proteomes" id="UP000034690">
    <property type="component" value="Unassembled WGS sequence"/>
</dbReference>
<comment type="caution">
    <text evidence="1">The sequence shown here is derived from an EMBL/GenBank/DDBJ whole genome shotgun (WGS) entry which is preliminary data.</text>
</comment>
<evidence type="ECO:0000313" key="1">
    <source>
        <dbReference type="EMBL" id="KKR13842.1"/>
    </source>
</evidence>
<gene>
    <name evidence="1" type="ORF">UT40_C0009G0007</name>
</gene>
<evidence type="ECO:0000313" key="2">
    <source>
        <dbReference type="Proteomes" id="UP000034690"/>
    </source>
</evidence>
<protein>
    <submittedName>
        <fullName evidence="1">Uncharacterized protein</fullName>
    </submittedName>
</protein>
<dbReference type="EMBL" id="LBWQ01000009">
    <property type="protein sequence ID" value="KKR13842.1"/>
    <property type="molecule type" value="Genomic_DNA"/>
</dbReference>
<reference evidence="1 2" key="1">
    <citation type="journal article" date="2015" name="Nature">
        <title>rRNA introns, odd ribosomes, and small enigmatic genomes across a large radiation of phyla.</title>
        <authorList>
            <person name="Brown C.T."/>
            <person name="Hug L.A."/>
            <person name="Thomas B.C."/>
            <person name="Sharon I."/>
            <person name="Castelle C.J."/>
            <person name="Singh A."/>
            <person name="Wilkins M.J."/>
            <person name="Williams K.H."/>
            <person name="Banfield J.F."/>
        </authorList>
    </citation>
    <scope>NUCLEOTIDE SEQUENCE [LARGE SCALE GENOMIC DNA]</scope>
</reference>
<sequence length="232" mass="26725">MSPENPTNPNDNQLFTVPADEFKANYRPLTPEELTELGLTNPESTPLSPETLTQHDAFISDTFKSWTQAIPTEQIQATLEDLTTKDYPTLEKDIDTTKAGEYTLNPETQTLDFETATIFIPDLSAFNGKKLSEVAEHLISTYSDKYYFPGIEYWHWLCAHKNLADLPADPQFNTLKQELTDNYCFLFGSTLRYSNGHWYVPCVLWVGSKWNRNADWLGNSWYSDYRVVLLER</sequence>
<organism evidence="1 2">
    <name type="scientific">Candidatus Woesebacteria bacterium GW2011_GWA1_39_21b</name>
    <dbReference type="NCBI Taxonomy" id="1618551"/>
    <lineage>
        <taxon>Bacteria</taxon>
        <taxon>Candidatus Woeseibacteriota</taxon>
    </lineage>
</organism>
<name>A0A0G0RJM7_9BACT</name>